<sequence>MLFELARGLITGIGCAQTTCSHNGPNSATKHATLCLMNKPPLGVDDVIYEIDKHVGCQSDAECPYPLVCDKEYGDCASSWQPDTSA</sequence>
<keyword evidence="2" id="KW-1185">Reference proteome</keyword>
<accession>A0A016TJ48</accession>
<evidence type="ECO:0008006" key="3">
    <source>
        <dbReference type="Google" id="ProtNLM"/>
    </source>
</evidence>
<reference evidence="2" key="1">
    <citation type="journal article" date="2015" name="Nat. Genet.">
        <title>The genome and transcriptome of the zoonotic hookworm Ancylostoma ceylanicum identify infection-specific gene families.</title>
        <authorList>
            <person name="Schwarz E.M."/>
            <person name="Hu Y."/>
            <person name="Antoshechkin I."/>
            <person name="Miller M.M."/>
            <person name="Sternberg P.W."/>
            <person name="Aroian R.V."/>
        </authorList>
    </citation>
    <scope>NUCLEOTIDE SEQUENCE</scope>
    <source>
        <strain evidence="2">HY135</strain>
    </source>
</reference>
<dbReference type="Proteomes" id="UP000024635">
    <property type="component" value="Unassembled WGS sequence"/>
</dbReference>
<dbReference type="AlphaFoldDB" id="A0A016TJ48"/>
<gene>
    <name evidence="1" type="primary">Acey_s0099.g3185</name>
    <name evidence="1" type="ORF">Y032_0099g3185</name>
</gene>
<comment type="caution">
    <text evidence="1">The sequence shown here is derived from an EMBL/GenBank/DDBJ whole genome shotgun (WGS) entry which is preliminary data.</text>
</comment>
<evidence type="ECO:0000313" key="2">
    <source>
        <dbReference type="Proteomes" id="UP000024635"/>
    </source>
</evidence>
<dbReference type="EMBL" id="JARK01001435">
    <property type="protein sequence ID" value="EYC02568.1"/>
    <property type="molecule type" value="Genomic_DNA"/>
</dbReference>
<organism evidence="1 2">
    <name type="scientific">Ancylostoma ceylanicum</name>
    <dbReference type="NCBI Taxonomy" id="53326"/>
    <lineage>
        <taxon>Eukaryota</taxon>
        <taxon>Metazoa</taxon>
        <taxon>Ecdysozoa</taxon>
        <taxon>Nematoda</taxon>
        <taxon>Chromadorea</taxon>
        <taxon>Rhabditida</taxon>
        <taxon>Rhabditina</taxon>
        <taxon>Rhabditomorpha</taxon>
        <taxon>Strongyloidea</taxon>
        <taxon>Ancylostomatidae</taxon>
        <taxon>Ancylostomatinae</taxon>
        <taxon>Ancylostoma</taxon>
    </lineage>
</organism>
<proteinExistence type="predicted"/>
<dbReference type="OrthoDB" id="10335704at2759"/>
<protein>
    <recommendedName>
        <fullName evidence="3">SCP domain-containing protein</fullName>
    </recommendedName>
</protein>
<dbReference type="InterPro" id="IPR035940">
    <property type="entry name" value="CAP_sf"/>
</dbReference>
<dbReference type="Gene3D" id="3.40.33.10">
    <property type="entry name" value="CAP"/>
    <property type="match status" value="1"/>
</dbReference>
<name>A0A016TJ48_9BILA</name>
<evidence type="ECO:0000313" key="1">
    <source>
        <dbReference type="EMBL" id="EYC02568.1"/>
    </source>
</evidence>